<evidence type="ECO:0000259" key="8">
    <source>
        <dbReference type="PROSITE" id="PS50110"/>
    </source>
</evidence>
<dbReference type="InterPro" id="IPR039420">
    <property type="entry name" value="WalR-like"/>
</dbReference>
<feature type="domain" description="Response regulatory" evidence="8">
    <location>
        <begin position="17"/>
        <end position="131"/>
    </location>
</feature>
<dbReference type="SMART" id="SM00448">
    <property type="entry name" value="REC"/>
    <property type="match status" value="1"/>
</dbReference>
<evidence type="ECO:0000259" key="9">
    <source>
        <dbReference type="PROSITE" id="PS51755"/>
    </source>
</evidence>
<evidence type="ECO:0000256" key="7">
    <source>
        <dbReference type="PROSITE-ProRule" id="PRU01091"/>
    </source>
</evidence>
<evidence type="ECO:0000256" key="2">
    <source>
        <dbReference type="ARBA" id="ARBA00023012"/>
    </source>
</evidence>
<dbReference type="GO" id="GO:0000976">
    <property type="term" value="F:transcription cis-regulatory region binding"/>
    <property type="evidence" value="ECO:0007669"/>
    <property type="project" value="TreeGrafter"/>
</dbReference>
<dbReference type="SUPFAM" id="SSF52172">
    <property type="entry name" value="CheY-like"/>
    <property type="match status" value="1"/>
</dbReference>
<dbReference type="CDD" id="cd00383">
    <property type="entry name" value="trans_reg_C"/>
    <property type="match status" value="1"/>
</dbReference>
<dbReference type="GO" id="GO:0032993">
    <property type="term" value="C:protein-DNA complex"/>
    <property type="evidence" value="ECO:0007669"/>
    <property type="project" value="TreeGrafter"/>
</dbReference>
<dbReference type="GO" id="GO:0000156">
    <property type="term" value="F:phosphorelay response regulator activity"/>
    <property type="evidence" value="ECO:0007669"/>
    <property type="project" value="TreeGrafter"/>
</dbReference>
<keyword evidence="5" id="KW-0804">Transcription</keyword>
<dbReference type="AlphaFoldDB" id="A0A7G5BYK5"/>
<dbReference type="PROSITE" id="PS50110">
    <property type="entry name" value="RESPONSE_REGULATORY"/>
    <property type="match status" value="1"/>
</dbReference>
<evidence type="ECO:0000256" key="6">
    <source>
        <dbReference type="PROSITE-ProRule" id="PRU00169"/>
    </source>
</evidence>
<evidence type="ECO:0000313" key="11">
    <source>
        <dbReference type="Proteomes" id="UP000515679"/>
    </source>
</evidence>
<evidence type="ECO:0000313" key="10">
    <source>
        <dbReference type="EMBL" id="QMV42039.1"/>
    </source>
</evidence>
<reference evidence="10 11" key="1">
    <citation type="submission" date="2019-07" db="EMBL/GenBank/DDBJ databases">
        <authorList>
            <person name="Kim J.K."/>
            <person name="Cheong H.-M."/>
            <person name="Choi Y."/>
            <person name="Hwang K.J."/>
            <person name="Lee S."/>
            <person name="Choi C."/>
        </authorList>
    </citation>
    <scope>NUCLEOTIDE SEQUENCE [LARGE SCALE GENOMIC DNA]</scope>
    <source>
        <strain evidence="10 11">KS 22</strain>
    </source>
</reference>
<dbReference type="InterPro" id="IPR036388">
    <property type="entry name" value="WH-like_DNA-bd_sf"/>
</dbReference>
<dbReference type="SMART" id="SM00862">
    <property type="entry name" value="Trans_reg_C"/>
    <property type="match status" value="1"/>
</dbReference>
<accession>A0A7G5BYK5</accession>
<dbReference type="InterPro" id="IPR001789">
    <property type="entry name" value="Sig_transdc_resp-reg_receiver"/>
</dbReference>
<keyword evidence="2" id="KW-0902">Two-component regulatory system</keyword>
<dbReference type="Pfam" id="PF00072">
    <property type="entry name" value="Response_reg"/>
    <property type="match status" value="1"/>
</dbReference>
<keyword evidence="3" id="KW-0805">Transcription regulation</keyword>
<gene>
    <name evidence="10" type="ORF">FPL14_13155</name>
</gene>
<dbReference type="GO" id="GO:0005829">
    <property type="term" value="C:cytosol"/>
    <property type="evidence" value="ECO:0007669"/>
    <property type="project" value="TreeGrafter"/>
</dbReference>
<dbReference type="GO" id="GO:0006355">
    <property type="term" value="P:regulation of DNA-templated transcription"/>
    <property type="evidence" value="ECO:0007669"/>
    <property type="project" value="InterPro"/>
</dbReference>
<dbReference type="Gene3D" id="1.10.10.10">
    <property type="entry name" value="Winged helix-like DNA-binding domain superfamily/Winged helix DNA-binding domain"/>
    <property type="match status" value="1"/>
</dbReference>
<dbReference type="Gene3D" id="6.10.250.690">
    <property type="match status" value="1"/>
</dbReference>
<dbReference type="PANTHER" id="PTHR48111:SF1">
    <property type="entry name" value="TWO-COMPONENT RESPONSE REGULATOR ORR33"/>
    <property type="match status" value="1"/>
</dbReference>
<keyword evidence="11" id="KW-1185">Reference proteome</keyword>
<organism evidence="10 11">
    <name type="scientific">Cohnella cholangitidis</name>
    <dbReference type="NCBI Taxonomy" id="2598458"/>
    <lineage>
        <taxon>Bacteria</taxon>
        <taxon>Bacillati</taxon>
        <taxon>Bacillota</taxon>
        <taxon>Bacilli</taxon>
        <taxon>Bacillales</taxon>
        <taxon>Paenibacillaceae</taxon>
        <taxon>Cohnella</taxon>
    </lineage>
</organism>
<sequence length="243" mass="28329">MILEKGRTWRRVVKMQRILVVDDEHDIRALIRIHLERAGLQIIEAESGRQAIERLQEHPIELMILDLMMDDGNGFEVLQYLRGDHSETLVIALSARREVQDKVDTLGLGADDYVTKPFSPIELLARVQALLRRHRSPSPHQSEIIRLNKIILDIDNLELDNDGQRHFLTQFECDLLQFFMQNPDRVLTKRDIYQQVWKHENYDGNNLSVFINRLRAILENTPEAPRHIHTVRGVGYRFSGDGL</sequence>
<evidence type="ECO:0000256" key="1">
    <source>
        <dbReference type="ARBA" id="ARBA00022553"/>
    </source>
</evidence>
<dbReference type="InterPro" id="IPR001867">
    <property type="entry name" value="OmpR/PhoB-type_DNA-bd"/>
</dbReference>
<evidence type="ECO:0000256" key="5">
    <source>
        <dbReference type="ARBA" id="ARBA00023163"/>
    </source>
</evidence>
<feature type="domain" description="OmpR/PhoB-type" evidence="9">
    <location>
        <begin position="142"/>
        <end position="240"/>
    </location>
</feature>
<proteinExistence type="predicted"/>
<dbReference type="InterPro" id="IPR011006">
    <property type="entry name" value="CheY-like_superfamily"/>
</dbReference>
<evidence type="ECO:0000256" key="3">
    <source>
        <dbReference type="ARBA" id="ARBA00023015"/>
    </source>
</evidence>
<dbReference type="PROSITE" id="PS51755">
    <property type="entry name" value="OMPR_PHOB"/>
    <property type="match status" value="1"/>
</dbReference>
<name>A0A7G5BYK5_9BACL</name>
<keyword evidence="1 6" id="KW-0597">Phosphoprotein</keyword>
<protein>
    <submittedName>
        <fullName evidence="10">Response regulator transcription factor</fullName>
    </submittedName>
</protein>
<feature type="DNA-binding region" description="OmpR/PhoB-type" evidence="7">
    <location>
        <begin position="142"/>
        <end position="240"/>
    </location>
</feature>
<feature type="modified residue" description="4-aspartylphosphate" evidence="6">
    <location>
        <position position="66"/>
    </location>
</feature>
<dbReference type="KEGG" id="cchl:FPL14_13155"/>
<dbReference type="Pfam" id="PF00486">
    <property type="entry name" value="Trans_reg_C"/>
    <property type="match status" value="1"/>
</dbReference>
<dbReference type="PANTHER" id="PTHR48111">
    <property type="entry name" value="REGULATOR OF RPOS"/>
    <property type="match status" value="1"/>
</dbReference>
<dbReference type="Gene3D" id="3.40.50.2300">
    <property type="match status" value="1"/>
</dbReference>
<dbReference type="EMBL" id="CP041969">
    <property type="protein sequence ID" value="QMV42039.1"/>
    <property type="molecule type" value="Genomic_DNA"/>
</dbReference>
<keyword evidence="4 7" id="KW-0238">DNA-binding</keyword>
<dbReference type="Proteomes" id="UP000515679">
    <property type="component" value="Chromosome"/>
</dbReference>
<evidence type="ECO:0000256" key="4">
    <source>
        <dbReference type="ARBA" id="ARBA00023125"/>
    </source>
</evidence>